<keyword evidence="1" id="KW-1133">Transmembrane helix</keyword>
<dbReference type="EMBL" id="GEDG01018123">
    <property type="protein sequence ID" value="JAP21058.1"/>
    <property type="molecule type" value="Transcribed_RNA"/>
</dbReference>
<organism evidence="2">
    <name type="scientific">Solanum chacoense</name>
    <name type="common">Chaco potato</name>
    <dbReference type="NCBI Taxonomy" id="4108"/>
    <lineage>
        <taxon>Eukaryota</taxon>
        <taxon>Viridiplantae</taxon>
        <taxon>Streptophyta</taxon>
        <taxon>Embryophyta</taxon>
        <taxon>Tracheophyta</taxon>
        <taxon>Spermatophyta</taxon>
        <taxon>Magnoliopsida</taxon>
        <taxon>eudicotyledons</taxon>
        <taxon>Gunneridae</taxon>
        <taxon>Pentapetalae</taxon>
        <taxon>asterids</taxon>
        <taxon>lamiids</taxon>
        <taxon>Solanales</taxon>
        <taxon>Solanaceae</taxon>
        <taxon>Solanoideae</taxon>
        <taxon>Solaneae</taxon>
        <taxon>Solanum</taxon>
    </lineage>
</organism>
<reference evidence="2" key="1">
    <citation type="submission" date="2015-12" db="EMBL/GenBank/DDBJ databases">
        <title>Gene expression during late stages of embryo sac development: a critical building block for successful pollen-pistil interactions.</title>
        <authorList>
            <person name="Liu Y."/>
            <person name="Joly V."/>
            <person name="Sabar M."/>
            <person name="Matton D.P."/>
        </authorList>
    </citation>
    <scope>NUCLEOTIDE SEQUENCE</scope>
</reference>
<feature type="transmembrane region" description="Helical" evidence="1">
    <location>
        <begin position="33"/>
        <end position="57"/>
    </location>
</feature>
<dbReference type="AlphaFoldDB" id="A0A0V0HKQ4"/>
<sequence length="85" mass="10133">MADFNLFGTERWRDLLYIKLNKTFCSFQVAKNIFFSIPVIVTWAAFVFYNQTLFWLLSMLKKCPPKGIRDPLKIFYWLLLISLTS</sequence>
<keyword evidence="1" id="KW-0472">Membrane</keyword>
<proteinExistence type="predicted"/>
<accession>A0A0V0HKQ4</accession>
<evidence type="ECO:0000256" key="1">
    <source>
        <dbReference type="SAM" id="Phobius"/>
    </source>
</evidence>
<name>A0A0V0HKQ4_SOLCH</name>
<keyword evidence="1" id="KW-0812">Transmembrane</keyword>
<protein>
    <submittedName>
        <fullName evidence="2">Putative ovule protein</fullName>
    </submittedName>
</protein>
<evidence type="ECO:0000313" key="2">
    <source>
        <dbReference type="EMBL" id="JAP21058.1"/>
    </source>
</evidence>